<organism evidence="1 2">
    <name type="scientific">Zalaria obscura</name>
    <dbReference type="NCBI Taxonomy" id="2024903"/>
    <lineage>
        <taxon>Eukaryota</taxon>
        <taxon>Fungi</taxon>
        <taxon>Dikarya</taxon>
        <taxon>Ascomycota</taxon>
        <taxon>Pezizomycotina</taxon>
        <taxon>Dothideomycetes</taxon>
        <taxon>Dothideomycetidae</taxon>
        <taxon>Dothideales</taxon>
        <taxon>Zalariaceae</taxon>
        <taxon>Zalaria</taxon>
    </lineage>
</organism>
<dbReference type="Proteomes" id="UP001320706">
    <property type="component" value="Unassembled WGS sequence"/>
</dbReference>
<reference evidence="1" key="1">
    <citation type="submission" date="2024-02" db="EMBL/GenBank/DDBJ databases">
        <title>Metagenome Assembled Genome of Zalaria obscura JY119.</title>
        <authorList>
            <person name="Vighnesh L."/>
            <person name="Jagadeeshwari U."/>
            <person name="Venkata Ramana C."/>
            <person name="Sasikala C."/>
        </authorList>
    </citation>
    <scope>NUCLEOTIDE SEQUENCE</scope>
    <source>
        <strain evidence="1">JY119</strain>
    </source>
</reference>
<sequence length="78" mass="8205">MSANDEVLLSLFINLRNAAATFGSDSAQYQTIQGTVYEHLRSMQDAGQKTNVTDAKRLADQTGLAADLAKLGLGSSGS</sequence>
<evidence type="ECO:0000313" key="1">
    <source>
        <dbReference type="EMBL" id="KAK8219299.1"/>
    </source>
</evidence>
<gene>
    <name evidence="1" type="ORF">M8818_001033</name>
</gene>
<evidence type="ECO:0000313" key="2">
    <source>
        <dbReference type="Proteomes" id="UP001320706"/>
    </source>
</evidence>
<dbReference type="EMBL" id="JAMKPW020000004">
    <property type="protein sequence ID" value="KAK8219299.1"/>
    <property type="molecule type" value="Genomic_DNA"/>
</dbReference>
<protein>
    <submittedName>
        <fullName evidence="1">Uncharacterized protein</fullName>
    </submittedName>
</protein>
<comment type="caution">
    <text evidence="1">The sequence shown here is derived from an EMBL/GenBank/DDBJ whole genome shotgun (WGS) entry which is preliminary data.</text>
</comment>
<name>A0ACC3SLX8_9PEZI</name>
<keyword evidence="2" id="KW-1185">Reference proteome</keyword>
<proteinExistence type="predicted"/>
<accession>A0ACC3SLX8</accession>